<dbReference type="AlphaFoldDB" id="A0A5C8GEH6"/>
<dbReference type="EMBL" id="SDIK01000064">
    <property type="protein sequence ID" value="TXJ60149.1"/>
    <property type="molecule type" value="Genomic_DNA"/>
</dbReference>
<dbReference type="OrthoDB" id="1060107at2"/>
<dbReference type="RefSeq" id="WP_130828577.1">
    <property type="nucleotide sequence ID" value="NZ_SDIK01000064.1"/>
</dbReference>
<dbReference type="Proteomes" id="UP000321612">
    <property type="component" value="Unassembled WGS sequence"/>
</dbReference>
<feature type="signal peptide" evidence="1">
    <location>
        <begin position="1"/>
        <end position="22"/>
    </location>
</feature>
<accession>A0A5C8GEH6</accession>
<organism evidence="2 3">
    <name type="scientific">Prevotella brunnea</name>
    <dbReference type="NCBI Taxonomy" id="2508867"/>
    <lineage>
        <taxon>Bacteria</taxon>
        <taxon>Pseudomonadati</taxon>
        <taxon>Bacteroidota</taxon>
        <taxon>Bacteroidia</taxon>
        <taxon>Bacteroidales</taxon>
        <taxon>Prevotellaceae</taxon>
        <taxon>Prevotella</taxon>
    </lineage>
</organism>
<keyword evidence="3" id="KW-1185">Reference proteome</keyword>
<evidence type="ECO:0000313" key="3">
    <source>
        <dbReference type="Proteomes" id="UP000321612"/>
    </source>
</evidence>
<protein>
    <submittedName>
        <fullName evidence="2">DUF3575 domain-containing protein</fullName>
    </submittedName>
</protein>
<dbReference type="InterPro" id="IPR021958">
    <property type="entry name" value="DUF3575"/>
</dbReference>
<dbReference type="Pfam" id="PF12099">
    <property type="entry name" value="DUF3575"/>
    <property type="match status" value="1"/>
</dbReference>
<gene>
    <name evidence="2" type="ORF">ETF27_08655</name>
</gene>
<dbReference type="InterPro" id="IPR036737">
    <property type="entry name" value="OmpA-like_sf"/>
</dbReference>
<evidence type="ECO:0000313" key="2">
    <source>
        <dbReference type="EMBL" id="TXJ60149.1"/>
    </source>
</evidence>
<name>A0A5C8GEH6_9BACT</name>
<evidence type="ECO:0000256" key="1">
    <source>
        <dbReference type="SAM" id="SignalP"/>
    </source>
</evidence>
<feature type="chain" id="PRO_5023106528" evidence="1">
    <location>
        <begin position="23"/>
        <end position="471"/>
    </location>
</feature>
<reference evidence="3" key="1">
    <citation type="submission" date="2019-05" db="EMBL/GenBank/DDBJ databases">
        <title>Prevotella brunnea sp. nov., isolated from a wound of a patient.</title>
        <authorList>
            <person name="Buhl M."/>
        </authorList>
    </citation>
    <scope>NUCLEOTIDE SEQUENCE [LARGE SCALE GENOMIC DNA]</scope>
    <source>
        <strain evidence="3">A2672</strain>
    </source>
</reference>
<keyword evidence="1" id="KW-0732">Signal</keyword>
<comment type="caution">
    <text evidence="2">The sequence shown here is derived from an EMBL/GenBank/DDBJ whole genome shotgun (WGS) entry which is preliminary data.</text>
</comment>
<dbReference type="SUPFAM" id="SSF103088">
    <property type="entry name" value="OmpA-like"/>
    <property type="match status" value="1"/>
</dbReference>
<sequence length="471" mass="55727">MKPTVKIFILSFFLALNLPLKGAVTPDSYVVILEKDTAFTVTDSLFYAISQKIVFPVNTYTIPRQNALRTELEQKLKDYLPNKGYGLEKIMVRGTASPEGSIRYNQALAGKRAGAMLSLLEKCFDLSEEHETQKTIVAEDYLYLLMLMKQKNDCDYQRVEQIINRYINRNLRQLKAELKKLDGQRVWKRLADTYFKEMRMAAVVLFYRKNSVESKIAPIDLSAILPYPNAIPEEPHSRKRVDNNKRIPRREWLSIKTNLLLDFAYMPNYDRFCPIPNIAIEYYPLHGHFTYGASFDCPWWQDYDRHKYFQVRNYQLETRYYFRNGDVEKNGHGRGMAYKGLYLQGYAHLGLYCISFDKNRGWIGEGTGVGMGIGYVQPLGKQSRWRLEFGMQFGVIYTKYDPFQYESPIYPDLHDNLYYYKWRQWGNFFKKRQHRFTWMGPTRVGMTLTYDLLYRRRAKKGVSMKRWEMAR</sequence>
<proteinExistence type="predicted"/>